<feature type="transmembrane region" description="Helical" evidence="1">
    <location>
        <begin position="94"/>
        <end position="114"/>
    </location>
</feature>
<dbReference type="RefSeq" id="XP_016250896.1">
    <property type="nucleotide sequence ID" value="XM_016393377.1"/>
</dbReference>
<evidence type="ECO:0000313" key="2">
    <source>
        <dbReference type="EMBL" id="KIW30680.1"/>
    </source>
</evidence>
<protein>
    <submittedName>
        <fullName evidence="2">Uncharacterized protein</fullName>
    </submittedName>
</protein>
<dbReference type="EMBL" id="KN847042">
    <property type="protein sequence ID" value="KIW30680.1"/>
    <property type="molecule type" value="Genomic_DNA"/>
</dbReference>
<dbReference type="Proteomes" id="UP000054466">
    <property type="component" value="Unassembled WGS sequence"/>
</dbReference>
<sequence>MYPRKNDITNFTSLRTGLSDNLCLNNILVNGQLDIAPQKRPSLHPDIPASATIIFFGHTLPYGMLGSGNVINNCSVRVDNNRAERNEHLFYLRVYFWSMTSCLSSLASCGGFIARRYMVNEDKEDSFSLTIHYMTKYQVRLLAVCVRPLCWAMTIMIDCYCGDLQATVL</sequence>
<gene>
    <name evidence="2" type="ORF">PV07_06400</name>
</gene>
<keyword evidence="1" id="KW-1133">Transmembrane helix</keyword>
<dbReference type="AlphaFoldDB" id="A0A0D2CKT8"/>
<dbReference type="GeneID" id="27345594"/>
<organism evidence="2 3">
    <name type="scientific">Cladophialophora immunda</name>
    <dbReference type="NCBI Taxonomy" id="569365"/>
    <lineage>
        <taxon>Eukaryota</taxon>
        <taxon>Fungi</taxon>
        <taxon>Dikarya</taxon>
        <taxon>Ascomycota</taxon>
        <taxon>Pezizomycotina</taxon>
        <taxon>Eurotiomycetes</taxon>
        <taxon>Chaetothyriomycetidae</taxon>
        <taxon>Chaetothyriales</taxon>
        <taxon>Herpotrichiellaceae</taxon>
        <taxon>Cladophialophora</taxon>
    </lineage>
</organism>
<accession>A0A0D2CKT8</accession>
<dbReference type="EMBL" id="KN847042">
    <property type="protein sequence ID" value="KIW30679.1"/>
    <property type="molecule type" value="Genomic_DNA"/>
</dbReference>
<keyword evidence="1" id="KW-0472">Membrane</keyword>
<reference evidence="2 3" key="1">
    <citation type="submission" date="2015-01" db="EMBL/GenBank/DDBJ databases">
        <title>The Genome Sequence of Cladophialophora immunda CBS83496.</title>
        <authorList>
            <consortium name="The Broad Institute Genomics Platform"/>
            <person name="Cuomo C."/>
            <person name="de Hoog S."/>
            <person name="Gorbushina A."/>
            <person name="Stielow B."/>
            <person name="Teixiera M."/>
            <person name="Abouelleil A."/>
            <person name="Chapman S.B."/>
            <person name="Priest M."/>
            <person name="Young S.K."/>
            <person name="Wortman J."/>
            <person name="Nusbaum C."/>
            <person name="Birren B."/>
        </authorList>
    </citation>
    <scope>NUCLEOTIDE SEQUENCE [LARGE SCALE GENOMIC DNA]</scope>
    <source>
        <strain evidence="2 3">CBS 83496</strain>
    </source>
</reference>
<name>A0A0D2CKT8_9EURO</name>
<evidence type="ECO:0000313" key="3">
    <source>
        <dbReference type="Proteomes" id="UP000054466"/>
    </source>
</evidence>
<keyword evidence="1" id="KW-0812">Transmembrane</keyword>
<proteinExistence type="predicted"/>
<dbReference type="VEuPathDB" id="FungiDB:PV07_06400"/>
<dbReference type="RefSeq" id="XP_016250895.1">
    <property type="nucleotide sequence ID" value="XM_016393376.1"/>
</dbReference>
<keyword evidence="3" id="KW-1185">Reference proteome</keyword>
<evidence type="ECO:0000256" key="1">
    <source>
        <dbReference type="SAM" id="Phobius"/>
    </source>
</evidence>
<dbReference type="HOGENOM" id="CLU_1578347_0_0_1"/>